<keyword evidence="1" id="KW-0732">Signal</keyword>
<evidence type="ECO:0008006" key="4">
    <source>
        <dbReference type="Google" id="ProtNLM"/>
    </source>
</evidence>
<evidence type="ECO:0000313" key="2">
    <source>
        <dbReference type="EMBL" id="CAG9320627.1"/>
    </source>
</evidence>
<dbReference type="Proteomes" id="UP001162131">
    <property type="component" value="Unassembled WGS sequence"/>
</dbReference>
<name>A0AAU9J8P0_9CILI</name>
<accession>A0AAU9J8P0</accession>
<proteinExistence type="predicted"/>
<sequence>MGRSTRLKACFIFFCFSFGIAAYSPFAKWVFTPNNLVNGKINDLSSNNNQPFALNGELIATSAVTCKGLHTASSDTYYSGTASAIPSSAEELGVSIWMSLQDNGRPVYVSIRGPDMSLYGVEFKYHTTLMFFAPSDSIKEVPISEGKWIFLVFYFVKIQSLWTLTVISPEFSTVTLTDTTGPGNKIMIGNYIDTYYYEIQFFKKATMDSSIVTLYDNSDATYDATTSTCPVSCNTYCHSDVGCLSSTACPCAGLCMCSANDGVCSSCNDPNGDLANKCQCKTGYDLQGNICVLKSPPNCALWTAEKVCTQCNPSFFLYNSGSSTSCLACDSCTSCNASPTCFKCTDVISQAGNSCKVDSVGYKFSFVSPNIIVDFAYPLAKTLKISNLKATTTDNQAISTTTWEIHSQTASQLQIRTDLILSQLPIKLKFSFEQDL</sequence>
<organism evidence="2 3">
    <name type="scientific">Blepharisma stoltei</name>
    <dbReference type="NCBI Taxonomy" id="1481888"/>
    <lineage>
        <taxon>Eukaryota</taxon>
        <taxon>Sar</taxon>
        <taxon>Alveolata</taxon>
        <taxon>Ciliophora</taxon>
        <taxon>Postciliodesmatophora</taxon>
        <taxon>Heterotrichea</taxon>
        <taxon>Heterotrichida</taxon>
        <taxon>Blepharismidae</taxon>
        <taxon>Blepharisma</taxon>
    </lineage>
</organism>
<comment type="caution">
    <text evidence="2">The sequence shown here is derived from an EMBL/GenBank/DDBJ whole genome shotgun (WGS) entry which is preliminary data.</text>
</comment>
<feature type="chain" id="PRO_5043784561" description="EGF-like domain-containing protein" evidence="1">
    <location>
        <begin position="23"/>
        <end position="436"/>
    </location>
</feature>
<evidence type="ECO:0000256" key="1">
    <source>
        <dbReference type="SAM" id="SignalP"/>
    </source>
</evidence>
<feature type="signal peptide" evidence="1">
    <location>
        <begin position="1"/>
        <end position="22"/>
    </location>
</feature>
<dbReference type="EMBL" id="CAJZBQ010000026">
    <property type="protein sequence ID" value="CAG9320627.1"/>
    <property type="molecule type" value="Genomic_DNA"/>
</dbReference>
<reference evidence="2" key="1">
    <citation type="submission" date="2021-09" db="EMBL/GenBank/DDBJ databases">
        <authorList>
            <consortium name="AG Swart"/>
            <person name="Singh M."/>
            <person name="Singh A."/>
            <person name="Seah K."/>
            <person name="Emmerich C."/>
        </authorList>
    </citation>
    <scope>NUCLEOTIDE SEQUENCE</scope>
    <source>
        <strain evidence="2">ATCC30299</strain>
    </source>
</reference>
<protein>
    <recommendedName>
        <fullName evidence="4">EGF-like domain-containing protein</fullName>
    </recommendedName>
</protein>
<gene>
    <name evidence="2" type="ORF">BSTOLATCC_MIC27100</name>
</gene>
<evidence type="ECO:0000313" key="3">
    <source>
        <dbReference type="Proteomes" id="UP001162131"/>
    </source>
</evidence>
<dbReference type="AlphaFoldDB" id="A0AAU9J8P0"/>
<keyword evidence="3" id="KW-1185">Reference proteome</keyword>